<feature type="domain" description="TNase-like" evidence="7">
    <location>
        <begin position="3"/>
        <end position="144"/>
    </location>
</feature>
<dbReference type="Pfam" id="PF00567">
    <property type="entry name" value="TUDOR"/>
    <property type="match status" value="1"/>
</dbReference>
<dbReference type="FunCoup" id="A0A165JNP6">
    <property type="interactions" value="897"/>
</dbReference>
<protein>
    <submittedName>
        <fullName evidence="8">Transcription factor</fullName>
    </submittedName>
</protein>
<dbReference type="OrthoDB" id="10023235at2759"/>
<dbReference type="GO" id="GO:0006402">
    <property type="term" value="P:mRNA catabolic process"/>
    <property type="evidence" value="ECO:0007669"/>
    <property type="project" value="UniProtKB-UniRule"/>
</dbReference>
<evidence type="ECO:0000259" key="6">
    <source>
        <dbReference type="PROSITE" id="PS50304"/>
    </source>
</evidence>
<dbReference type="SMART" id="SM00318">
    <property type="entry name" value="SNc"/>
    <property type="match status" value="4"/>
</dbReference>
<dbReference type="AlphaFoldDB" id="A0A165JNP6"/>
<dbReference type="Proteomes" id="UP000077266">
    <property type="component" value="Unassembled WGS sequence"/>
</dbReference>
<keyword evidence="3" id="KW-0677">Repeat</keyword>
<accession>A0A165JNP6</accession>
<feature type="region of interest" description="Disordered" evidence="5">
    <location>
        <begin position="116"/>
        <end position="144"/>
    </location>
</feature>
<feature type="domain" description="Tudor" evidence="6">
    <location>
        <begin position="722"/>
        <end position="781"/>
    </location>
</feature>
<dbReference type="InParanoid" id="A0A165JNP6"/>
<dbReference type="FunFam" id="2.40.50.90:FF:000001">
    <property type="entry name" value="Staphylococcal nuclease domain-containing protein"/>
    <property type="match status" value="1"/>
</dbReference>
<dbReference type="Pfam" id="PF00565">
    <property type="entry name" value="SNase"/>
    <property type="match status" value="4"/>
</dbReference>
<dbReference type="GO" id="GO:0004518">
    <property type="term" value="F:nuclease activity"/>
    <property type="evidence" value="ECO:0007669"/>
    <property type="project" value="TreeGrafter"/>
</dbReference>
<dbReference type="InterPro" id="IPR016685">
    <property type="entry name" value="Silence_cplx_Nase-comp_TudorSN"/>
</dbReference>
<dbReference type="PIRSF" id="PIRSF017179">
    <property type="entry name" value="RISC-Tudor-SN"/>
    <property type="match status" value="1"/>
</dbReference>
<evidence type="ECO:0000256" key="3">
    <source>
        <dbReference type="ARBA" id="ARBA00022737"/>
    </source>
</evidence>
<dbReference type="GO" id="GO:0003723">
    <property type="term" value="F:RNA binding"/>
    <property type="evidence" value="ECO:0007669"/>
    <property type="project" value="UniProtKB-UniRule"/>
</dbReference>
<reference evidence="8 9" key="1">
    <citation type="journal article" date="2016" name="Mol. Biol. Evol.">
        <title>Comparative Genomics of Early-Diverging Mushroom-Forming Fungi Provides Insights into the Origins of Lignocellulose Decay Capabilities.</title>
        <authorList>
            <person name="Nagy L.G."/>
            <person name="Riley R."/>
            <person name="Tritt A."/>
            <person name="Adam C."/>
            <person name="Daum C."/>
            <person name="Floudas D."/>
            <person name="Sun H."/>
            <person name="Yadav J.S."/>
            <person name="Pangilinan J."/>
            <person name="Larsson K.H."/>
            <person name="Matsuura K."/>
            <person name="Barry K."/>
            <person name="Labutti K."/>
            <person name="Kuo R."/>
            <person name="Ohm R.A."/>
            <person name="Bhattacharya S.S."/>
            <person name="Shirouzu T."/>
            <person name="Yoshinaga Y."/>
            <person name="Martin F.M."/>
            <person name="Grigoriev I.V."/>
            <person name="Hibbett D.S."/>
        </authorList>
    </citation>
    <scope>NUCLEOTIDE SEQUENCE [LARGE SCALE GENOMIC DNA]</scope>
    <source>
        <strain evidence="8 9">HHB12029</strain>
    </source>
</reference>
<evidence type="ECO:0000259" key="7">
    <source>
        <dbReference type="PROSITE" id="PS50830"/>
    </source>
</evidence>
<feature type="domain" description="TNase-like" evidence="7">
    <location>
        <begin position="514"/>
        <end position="648"/>
    </location>
</feature>
<dbReference type="Gene3D" id="2.30.30.140">
    <property type="match status" value="1"/>
</dbReference>
<dbReference type="GO" id="GO:0005634">
    <property type="term" value="C:nucleus"/>
    <property type="evidence" value="ECO:0007669"/>
    <property type="project" value="TreeGrafter"/>
</dbReference>
<dbReference type="GO" id="GO:0031332">
    <property type="term" value="C:RNAi effector complex"/>
    <property type="evidence" value="ECO:0007669"/>
    <property type="project" value="InterPro"/>
</dbReference>
<dbReference type="SUPFAM" id="SSF63748">
    <property type="entry name" value="Tudor/PWWP/MBT"/>
    <property type="match status" value="1"/>
</dbReference>
<comment type="subcellular location">
    <subcellularLocation>
        <location evidence="1 4">Cytoplasm</location>
    </subcellularLocation>
</comment>
<dbReference type="STRING" id="1314781.A0A165JNP6"/>
<dbReference type="InterPro" id="IPR035437">
    <property type="entry name" value="SNase_OB-fold_sf"/>
</dbReference>
<dbReference type="FunFam" id="2.30.30.140:FF:000018">
    <property type="entry name" value="Serine/threonine-protein kinase 31"/>
    <property type="match status" value="1"/>
</dbReference>
<dbReference type="Gene3D" id="2.40.50.90">
    <property type="match status" value="5"/>
</dbReference>
<name>A0A165JNP6_EXIGL</name>
<feature type="compositionally biased region" description="Basic and acidic residues" evidence="5">
    <location>
        <begin position="116"/>
        <end position="134"/>
    </location>
</feature>
<dbReference type="SMART" id="SM00333">
    <property type="entry name" value="TUDOR"/>
    <property type="match status" value="1"/>
</dbReference>
<keyword evidence="2 4" id="KW-0963">Cytoplasm</keyword>
<dbReference type="GO" id="GO:0031047">
    <property type="term" value="P:regulatory ncRNA-mediated gene silencing"/>
    <property type="evidence" value="ECO:0007669"/>
    <property type="project" value="UniProtKB-UniRule"/>
</dbReference>
<evidence type="ECO:0000256" key="1">
    <source>
        <dbReference type="ARBA" id="ARBA00004496"/>
    </source>
</evidence>
<evidence type="ECO:0000256" key="2">
    <source>
        <dbReference type="ARBA" id="ARBA00022490"/>
    </source>
</evidence>
<dbReference type="InterPro" id="IPR002999">
    <property type="entry name" value="Tudor"/>
</dbReference>
<dbReference type="GO" id="GO:0005829">
    <property type="term" value="C:cytosol"/>
    <property type="evidence" value="ECO:0007669"/>
    <property type="project" value="UniProtKB-UniRule"/>
</dbReference>
<sequence>MAQKATAIVKSVLSGDTLVLRGRPGPQGQLPKERVLHIAEVTAPRVGTLSRPDEPWAFECREYLRTLAVGKEVTFTSTHSMPSTDGTPRDFGIAEIGGQDIATELLRHGYAKAKELKREPTEEDLKRRDLENEAKSNSLGMWNPQGPKTFTVHHMMPTDGQAFLNEWKGQQIDAVVEQVRDGTTLRLRLLLPDNVHQMVNVGLAGVRSAKAASKQGDVAEQWGEEAKFFTESRMLQRAVTVTLLSQTGLGATPVGNGATSGPAPAGLYIGLVQHRNGNIAEFLVANGLARVVDWHAGMLANYGGLERLRSAEKSAKERRLCLYANAPVSGPTVTGNGHAANGLARSFEGTVVRIWSADQISVVDKATGKERRLQLASTRGPRPSDPKQAFYAVEGKEFLRKKLIGKAVRVHVDYIKPKDGEYDERECATVRYGGQNANIAEQLIEKGFATALRHRRDDEDRSSEYDKLMAAEQGAVAETRGLHSGKEQPVARIGNASETSAKATQFLSGFKRQGRLAAVVDFVSSGSRFRLLLPKENQTLTFVLAGIRAPRTARNPNDKGEPFGTEAYEFALRRYMQRDVEVDFEAIDKQGGFIGSMYVNKTENVAISLVREGLASVHSYSAESLPWVKQLMDAEAEAKRERKNLWKDHDEAAEAAPQEPTVSEGVALKTEFLDLIVTDVRTVPTFSFSVQILSDDSIASLEKLMHEFSQYHKTAVTPAGFTPRNGELISAKFIDGAWYRAKVKRSSPIKKEAEVHFIDYGNHSTVGFKDCRPLDPKFKSLPGQAVDARLSFVKLVEPESEYHTESIERFRALCEGRKLIGNVDAKEGSLLHLRLIDPSDPISAEDPLASINADLVREGFASIDRKGCKYLNAYPAQLKKLQEALKDAKLRRNGMFEYGDVEEEE</sequence>
<dbReference type="PROSITE" id="PS50304">
    <property type="entry name" value="TUDOR"/>
    <property type="match status" value="1"/>
</dbReference>
<gene>
    <name evidence="8" type="ORF">EXIGLDRAFT_735896</name>
</gene>
<dbReference type="PROSITE" id="PS50830">
    <property type="entry name" value="TNASE_3"/>
    <property type="match status" value="4"/>
</dbReference>
<keyword evidence="9" id="KW-1185">Reference proteome</keyword>
<dbReference type="SUPFAM" id="SSF50199">
    <property type="entry name" value="Staphylococcal nuclease"/>
    <property type="match status" value="5"/>
</dbReference>
<proteinExistence type="predicted"/>
<organism evidence="8 9">
    <name type="scientific">Exidia glandulosa HHB12029</name>
    <dbReference type="NCBI Taxonomy" id="1314781"/>
    <lineage>
        <taxon>Eukaryota</taxon>
        <taxon>Fungi</taxon>
        <taxon>Dikarya</taxon>
        <taxon>Basidiomycota</taxon>
        <taxon>Agaricomycotina</taxon>
        <taxon>Agaricomycetes</taxon>
        <taxon>Auriculariales</taxon>
        <taxon>Exidiaceae</taxon>
        <taxon>Exidia</taxon>
    </lineage>
</organism>
<dbReference type="CDD" id="cd00175">
    <property type="entry name" value="SNc"/>
    <property type="match status" value="1"/>
</dbReference>
<evidence type="ECO:0000256" key="5">
    <source>
        <dbReference type="SAM" id="MobiDB-lite"/>
    </source>
</evidence>
<feature type="domain" description="TNase-like" evidence="7">
    <location>
        <begin position="170"/>
        <end position="325"/>
    </location>
</feature>
<feature type="domain" description="TNase-like" evidence="7">
    <location>
        <begin position="345"/>
        <end position="485"/>
    </location>
</feature>
<evidence type="ECO:0000256" key="4">
    <source>
        <dbReference type="PIRNR" id="PIRNR017179"/>
    </source>
</evidence>
<evidence type="ECO:0000313" key="9">
    <source>
        <dbReference type="Proteomes" id="UP000077266"/>
    </source>
</evidence>
<evidence type="ECO:0000313" key="8">
    <source>
        <dbReference type="EMBL" id="KZV95113.1"/>
    </source>
</evidence>
<dbReference type="EMBL" id="KV425962">
    <property type="protein sequence ID" value="KZV95113.1"/>
    <property type="molecule type" value="Genomic_DNA"/>
</dbReference>
<dbReference type="InterPro" id="IPR016071">
    <property type="entry name" value="Staphylococal_nuclease_OB-fold"/>
</dbReference>
<dbReference type="PANTHER" id="PTHR12302">
    <property type="entry name" value="EBNA2 BINDING PROTEIN P100"/>
    <property type="match status" value="1"/>
</dbReference>
<dbReference type="PANTHER" id="PTHR12302:SF2">
    <property type="entry name" value="STAPHYLOCOCCAL NUCLEASE DOMAIN-CONTAINING PROTEIN 1"/>
    <property type="match status" value="1"/>
</dbReference>